<dbReference type="CDD" id="cd00118">
    <property type="entry name" value="LysM"/>
    <property type="match status" value="1"/>
</dbReference>
<name>A0A1W1IGR0_9LACT</name>
<dbReference type="CDD" id="cd06583">
    <property type="entry name" value="PGRP"/>
    <property type="match status" value="1"/>
</dbReference>
<feature type="domain" description="LysM" evidence="1">
    <location>
        <begin position="190"/>
        <end position="233"/>
    </location>
</feature>
<dbReference type="SMART" id="SM00644">
    <property type="entry name" value="Ami_2"/>
    <property type="match status" value="1"/>
</dbReference>
<evidence type="ECO:0000313" key="3">
    <source>
        <dbReference type="Proteomes" id="UP000195985"/>
    </source>
</evidence>
<dbReference type="EMBL" id="FWEY01000005">
    <property type="protein sequence ID" value="SLM52202.1"/>
    <property type="molecule type" value="Genomic_DNA"/>
</dbReference>
<organism evidence="2 3">
    <name type="scientific">Trichococcus pasteurii</name>
    <dbReference type="NCBI Taxonomy" id="43064"/>
    <lineage>
        <taxon>Bacteria</taxon>
        <taxon>Bacillati</taxon>
        <taxon>Bacillota</taxon>
        <taxon>Bacilli</taxon>
        <taxon>Lactobacillales</taxon>
        <taxon>Carnobacteriaceae</taxon>
        <taxon>Trichococcus</taxon>
    </lineage>
</organism>
<dbReference type="SUPFAM" id="SSF55846">
    <property type="entry name" value="N-acetylmuramoyl-L-alanine amidase-like"/>
    <property type="match status" value="1"/>
</dbReference>
<dbReference type="SMART" id="SM00257">
    <property type="entry name" value="LysM"/>
    <property type="match status" value="1"/>
</dbReference>
<dbReference type="RefSeq" id="WP_281252503.1">
    <property type="nucleotide sequence ID" value="NZ_FWEY01000005.1"/>
</dbReference>
<sequence length="236" mass="26017">MNHTIEKRIFSIYQNQLTAANLIIAHESGNPNNVGKNSLENEVSYMQRNWQNAFVSHWVGGGGKIIQIANTGKVQWGVGPKANGYAYAQVELARTNSRPIFEQDYKAYVWLLQKLALEAGIPCTLNSGASVQDRGIKTHSWVSKNVGGTDHTDPDGYLAIWGISQARFRQDIEAGLSSLPPLASAPGTFLLHRVVKGDTLWALSRKYGTTPATLKQLNQLSGDLILIGQQLKVRQY</sequence>
<accession>A0A1W1IGR0</accession>
<keyword evidence="3" id="KW-1185">Reference proteome</keyword>
<gene>
    <name evidence="2" type="ORF">TPAS_1883</name>
</gene>
<proteinExistence type="predicted"/>
<dbReference type="STRING" id="43064.SAMN04488086_10794"/>
<dbReference type="PANTHER" id="PTHR33734">
    <property type="entry name" value="LYSM DOMAIN-CONTAINING GPI-ANCHORED PROTEIN 2"/>
    <property type="match status" value="1"/>
</dbReference>
<dbReference type="InterPro" id="IPR036779">
    <property type="entry name" value="LysM_dom_sf"/>
</dbReference>
<dbReference type="GO" id="GO:0008745">
    <property type="term" value="F:N-acetylmuramoyl-L-alanine amidase activity"/>
    <property type="evidence" value="ECO:0007669"/>
    <property type="project" value="InterPro"/>
</dbReference>
<reference evidence="3" key="1">
    <citation type="submission" date="2016-04" db="EMBL/GenBank/DDBJ databases">
        <authorList>
            <person name="Strepis N."/>
        </authorList>
    </citation>
    <scope>NUCLEOTIDE SEQUENCE [LARGE SCALE GENOMIC DNA]</scope>
</reference>
<evidence type="ECO:0000313" key="2">
    <source>
        <dbReference type="EMBL" id="SLM52202.1"/>
    </source>
</evidence>
<protein>
    <submittedName>
        <fullName evidence="2">Lysin motif</fullName>
    </submittedName>
</protein>
<evidence type="ECO:0000259" key="1">
    <source>
        <dbReference type="PROSITE" id="PS51782"/>
    </source>
</evidence>
<dbReference type="GO" id="GO:0008932">
    <property type="term" value="F:lytic endotransglycosylase activity"/>
    <property type="evidence" value="ECO:0007669"/>
    <property type="project" value="TreeGrafter"/>
</dbReference>
<dbReference type="Pfam" id="PF01510">
    <property type="entry name" value="Amidase_2"/>
    <property type="match status" value="1"/>
</dbReference>
<dbReference type="GO" id="GO:0009253">
    <property type="term" value="P:peptidoglycan catabolic process"/>
    <property type="evidence" value="ECO:0007669"/>
    <property type="project" value="InterPro"/>
</dbReference>
<dbReference type="InterPro" id="IPR036505">
    <property type="entry name" value="Amidase/PGRP_sf"/>
</dbReference>
<dbReference type="Proteomes" id="UP000195985">
    <property type="component" value="Unassembled WGS sequence"/>
</dbReference>
<dbReference type="Gene3D" id="3.40.80.10">
    <property type="entry name" value="Peptidoglycan recognition protein-like"/>
    <property type="match status" value="1"/>
</dbReference>
<dbReference type="Gene3D" id="3.10.350.10">
    <property type="entry name" value="LysM domain"/>
    <property type="match status" value="1"/>
</dbReference>
<dbReference type="InterPro" id="IPR002502">
    <property type="entry name" value="Amidase_domain"/>
</dbReference>
<dbReference type="Pfam" id="PF01476">
    <property type="entry name" value="LysM"/>
    <property type="match status" value="1"/>
</dbReference>
<dbReference type="InterPro" id="IPR018392">
    <property type="entry name" value="LysM"/>
</dbReference>
<dbReference type="AlphaFoldDB" id="A0A1W1IGR0"/>
<dbReference type="PANTHER" id="PTHR33734:SF22">
    <property type="entry name" value="MEMBRANE-BOUND LYTIC MUREIN TRANSGLYCOSYLASE D"/>
    <property type="match status" value="1"/>
</dbReference>
<dbReference type="SUPFAM" id="SSF54106">
    <property type="entry name" value="LysM domain"/>
    <property type="match status" value="1"/>
</dbReference>
<dbReference type="PROSITE" id="PS51782">
    <property type="entry name" value="LYSM"/>
    <property type="match status" value="1"/>
</dbReference>